<evidence type="ECO:0000259" key="1">
    <source>
        <dbReference type="Pfam" id="PF16242"/>
    </source>
</evidence>
<evidence type="ECO:0000313" key="3">
    <source>
        <dbReference type="Proteomes" id="UP001500368"/>
    </source>
</evidence>
<dbReference type="Pfam" id="PF16242">
    <property type="entry name" value="Pyrid_ox_like"/>
    <property type="match status" value="1"/>
</dbReference>
<accession>A0ABP9FP61</accession>
<evidence type="ECO:0000313" key="2">
    <source>
        <dbReference type="EMBL" id="GAA4910225.1"/>
    </source>
</evidence>
<dbReference type="RefSeq" id="WP_345476112.1">
    <property type="nucleotide sequence ID" value="NZ_BAABLW010000001.1"/>
</dbReference>
<dbReference type="Gene3D" id="2.30.110.10">
    <property type="entry name" value="Electron Transport, Fmn-binding Protein, Chain A"/>
    <property type="match status" value="1"/>
</dbReference>
<feature type="domain" description="General stress protein FMN-binding split barrel" evidence="1">
    <location>
        <begin position="7"/>
        <end position="146"/>
    </location>
</feature>
<proteinExistence type="predicted"/>
<dbReference type="Proteomes" id="UP001500368">
    <property type="component" value="Unassembled WGS sequence"/>
</dbReference>
<comment type="caution">
    <text evidence="2">The sequence shown here is derived from an EMBL/GenBank/DDBJ whole genome shotgun (WGS) entry which is preliminary data.</text>
</comment>
<sequence length="159" mass="17082">MAQHTPEDLIATLKDIGTCMFTTVDSTGRLVSRPMAVSHIDEDHRFWFFTPVDSEKIDDVLGDGHVNLGFVADKTWVSVAGTAALVTDPQKKAELDDLGAEAYFSDGADDPDAALLCVTPDTAQYWEGPGKASALVKLVKSSLSSEDTPDMGDHGRVNL</sequence>
<keyword evidence="3" id="KW-1185">Reference proteome</keyword>
<organism evidence="2 3">
    <name type="scientific">Nesterenkonia rhizosphaerae</name>
    <dbReference type="NCBI Taxonomy" id="1348272"/>
    <lineage>
        <taxon>Bacteria</taxon>
        <taxon>Bacillati</taxon>
        <taxon>Actinomycetota</taxon>
        <taxon>Actinomycetes</taxon>
        <taxon>Micrococcales</taxon>
        <taxon>Micrococcaceae</taxon>
        <taxon>Nesterenkonia</taxon>
    </lineage>
</organism>
<dbReference type="InterPro" id="IPR038725">
    <property type="entry name" value="YdaG_split_barrel_FMN-bd"/>
</dbReference>
<dbReference type="EMBL" id="BAABLW010000001">
    <property type="protein sequence ID" value="GAA4910225.1"/>
    <property type="molecule type" value="Genomic_DNA"/>
</dbReference>
<dbReference type="SUPFAM" id="SSF50475">
    <property type="entry name" value="FMN-binding split barrel"/>
    <property type="match status" value="1"/>
</dbReference>
<dbReference type="InterPro" id="IPR012349">
    <property type="entry name" value="Split_barrel_FMN-bd"/>
</dbReference>
<protein>
    <submittedName>
        <fullName evidence="2">Pyridoxamine 5'-phosphate oxidase family protein</fullName>
    </submittedName>
</protein>
<gene>
    <name evidence="2" type="ORF">GCM10025790_00170</name>
</gene>
<reference evidence="3" key="1">
    <citation type="journal article" date="2019" name="Int. J. Syst. Evol. Microbiol.">
        <title>The Global Catalogue of Microorganisms (GCM) 10K type strain sequencing project: providing services to taxonomists for standard genome sequencing and annotation.</title>
        <authorList>
            <consortium name="The Broad Institute Genomics Platform"/>
            <consortium name="The Broad Institute Genome Sequencing Center for Infectious Disease"/>
            <person name="Wu L."/>
            <person name="Ma J."/>
        </authorList>
    </citation>
    <scope>NUCLEOTIDE SEQUENCE [LARGE SCALE GENOMIC DNA]</scope>
    <source>
        <strain evidence="3">JCM 19129</strain>
    </source>
</reference>
<name>A0ABP9FP61_9MICC</name>
<dbReference type="PANTHER" id="PTHR34818:SF1">
    <property type="entry name" value="PROTEIN BLI-3"/>
    <property type="match status" value="1"/>
</dbReference>
<dbReference type="PANTHER" id="PTHR34818">
    <property type="entry name" value="PROTEIN BLI-3"/>
    <property type="match status" value="1"/>
</dbReference>
<dbReference type="InterPro" id="IPR052917">
    <property type="entry name" value="Stress-Dev_Protein"/>
</dbReference>